<gene>
    <name evidence="2" type="ORF">ENN94_02870</name>
</gene>
<comment type="caution">
    <text evidence="2">The sequence shown here is derived from an EMBL/GenBank/DDBJ whole genome shotgun (WGS) entry which is preliminary data.</text>
</comment>
<keyword evidence="1" id="KW-0472">Membrane</keyword>
<reference evidence="2" key="1">
    <citation type="journal article" date="2020" name="mSystems">
        <title>Genome- and Community-Level Interaction Insights into Carbon Utilization and Element Cycling Functions of Hydrothermarchaeota in Hydrothermal Sediment.</title>
        <authorList>
            <person name="Zhou Z."/>
            <person name="Liu Y."/>
            <person name="Xu W."/>
            <person name="Pan J."/>
            <person name="Luo Z.H."/>
            <person name="Li M."/>
        </authorList>
    </citation>
    <scope>NUCLEOTIDE SEQUENCE [LARGE SCALE GENOMIC DNA]</scope>
    <source>
        <strain evidence="2">SpSt-1220</strain>
    </source>
</reference>
<keyword evidence="1" id="KW-0812">Transmembrane</keyword>
<dbReference type="AlphaFoldDB" id="A0A831PH86"/>
<organism evidence="2">
    <name type="scientific">Geoalkalibacter subterraneus</name>
    <dbReference type="NCBI Taxonomy" id="483547"/>
    <lineage>
        <taxon>Bacteria</taxon>
        <taxon>Pseudomonadati</taxon>
        <taxon>Thermodesulfobacteriota</taxon>
        <taxon>Desulfuromonadia</taxon>
        <taxon>Desulfuromonadales</taxon>
        <taxon>Geoalkalibacteraceae</taxon>
        <taxon>Geoalkalibacter</taxon>
    </lineage>
</organism>
<keyword evidence="1" id="KW-1133">Transmembrane helix</keyword>
<dbReference type="Proteomes" id="UP000886162">
    <property type="component" value="Unassembled WGS sequence"/>
</dbReference>
<evidence type="ECO:0008006" key="3">
    <source>
        <dbReference type="Google" id="ProtNLM"/>
    </source>
</evidence>
<evidence type="ECO:0000313" key="2">
    <source>
        <dbReference type="EMBL" id="HDR46623.1"/>
    </source>
</evidence>
<accession>A0A831PH86</accession>
<proteinExistence type="predicted"/>
<evidence type="ECO:0000256" key="1">
    <source>
        <dbReference type="SAM" id="Phobius"/>
    </source>
</evidence>
<feature type="transmembrane region" description="Helical" evidence="1">
    <location>
        <begin position="6"/>
        <end position="22"/>
    </location>
</feature>
<dbReference type="EMBL" id="DSDO01000197">
    <property type="protein sequence ID" value="HDR46623.1"/>
    <property type="molecule type" value="Genomic_DNA"/>
</dbReference>
<sequence length="62" mass="6540">MSSFWDISITVAIVAGAAFYLYRRFGATRTGGDCGCSSEPTGQSENREQTHSGCAGCGCCKH</sequence>
<protein>
    <recommendedName>
        <fullName evidence="3">FeoB-associated Cys-rich membrane protein</fullName>
    </recommendedName>
</protein>
<name>A0A831PH86_9BACT</name>